<organism evidence="1 2">
    <name type="scientific">Candidatus Thiothrix anitrata</name>
    <dbReference type="NCBI Taxonomy" id="2823902"/>
    <lineage>
        <taxon>Bacteria</taxon>
        <taxon>Pseudomonadati</taxon>
        <taxon>Pseudomonadota</taxon>
        <taxon>Gammaproteobacteria</taxon>
        <taxon>Thiotrichales</taxon>
        <taxon>Thiotrichaceae</taxon>
        <taxon>Thiothrix</taxon>
    </lineage>
</organism>
<keyword evidence="2" id="KW-1185">Reference proteome</keyword>
<sequence length="200" mass="21542">MTAPVSNRFGVQVDALSGKVNSSSASGYGLHAFWRDSDKGLVGLTGSQVKSNGNKMNRTGLEGEYYLPNVTVAGVVAKQRGDVPKADYGRLDLRWYPNDNLAIDLGGSKADNFDKQHIGVEYQTKVKGLSLFADAAKGDNNYDHVLGGITYYFGGNKSLKQRHREDDPVNPLFEAVQDLGANVPVSTTPTPPECPVGTFC</sequence>
<dbReference type="Proteomes" id="UP000672027">
    <property type="component" value="Chromosome"/>
</dbReference>
<name>A0ABX7X799_9GAMM</name>
<accession>A0ABX7X799</accession>
<gene>
    <name evidence="1" type="ORF">J8380_03880</name>
</gene>
<dbReference type="EMBL" id="CP072800">
    <property type="protein sequence ID" value="QTR50718.1"/>
    <property type="molecule type" value="Genomic_DNA"/>
</dbReference>
<dbReference type="SUPFAM" id="SSF56935">
    <property type="entry name" value="Porins"/>
    <property type="match status" value="1"/>
</dbReference>
<evidence type="ECO:0000313" key="2">
    <source>
        <dbReference type="Proteomes" id="UP000672027"/>
    </source>
</evidence>
<reference evidence="1 2" key="1">
    <citation type="submission" date="2021-04" db="EMBL/GenBank/DDBJ databases">
        <title>Genomics, taxonomy and metabolism of representatives of sulfur bacteria of the genus Thiothrix: Thiothrix fructosivorans QT, Thiothrix unzii A1T and three new species, Thiothrix subterranea sp. nov., Thiothrix litoralis sp. nov. and 'Candidatus Thiothrix anitrata' sp. nov.</title>
        <authorList>
            <person name="Ravin N.V."/>
            <person name="Smolyakov D."/>
            <person name="Rudenko T.S."/>
            <person name="Mardanov A.V."/>
            <person name="Beletsky A.V."/>
            <person name="Markov N.D."/>
            <person name="Fomenkov A.I."/>
            <person name="Roberts R.J."/>
            <person name="Karnachuk O.V."/>
            <person name="Novikov A."/>
            <person name="Grabovich M.Y."/>
        </authorList>
    </citation>
    <scope>NUCLEOTIDE SEQUENCE [LARGE SCALE GENOMIC DNA]</scope>
    <source>
        <strain evidence="1 2">A52</strain>
    </source>
</reference>
<proteinExistence type="predicted"/>
<dbReference type="RefSeq" id="WP_210228498.1">
    <property type="nucleotide sequence ID" value="NZ_CP072800.1"/>
</dbReference>
<protein>
    <recommendedName>
        <fullName evidence="3">Porin</fullName>
    </recommendedName>
</protein>
<evidence type="ECO:0000313" key="1">
    <source>
        <dbReference type="EMBL" id="QTR50718.1"/>
    </source>
</evidence>
<evidence type="ECO:0008006" key="3">
    <source>
        <dbReference type="Google" id="ProtNLM"/>
    </source>
</evidence>